<dbReference type="AlphaFoldDB" id="A0A521F265"/>
<dbReference type="Gene3D" id="1.10.10.10">
    <property type="entry name" value="Winged helix-like DNA-binding domain superfamily/Winged helix DNA-binding domain"/>
    <property type="match status" value="1"/>
</dbReference>
<dbReference type="InterPro" id="IPR000835">
    <property type="entry name" value="HTH_MarR-typ"/>
</dbReference>
<evidence type="ECO:0000259" key="5">
    <source>
        <dbReference type="PROSITE" id="PS51186"/>
    </source>
</evidence>
<evidence type="ECO:0000259" key="4">
    <source>
        <dbReference type="PROSITE" id="PS50995"/>
    </source>
</evidence>
<dbReference type="InterPro" id="IPR016181">
    <property type="entry name" value="Acyl_CoA_acyltransferase"/>
</dbReference>
<evidence type="ECO:0000256" key="3">
    <source>
        <dbReference type="ARBA" id="ARBA00023163"/>
    </source>
</evidence>
<dbReference type="GO" id="GO:0016747">
    <property type="term" value="F:acyltransferase activity, transferring groups other than amino-acyl groups"/>
    <property type="evidence" value="ECO:0007669"/>
    <property type="project" value="InterPro"/>
</dbReference>
<dbReference type="PROSITE" id="PS50995">
    <property type="entry name" value="HTH_MARR_2"/>
    <property type="match status" value="1"/>
</dbReference>
<reference evidence="6 7" key="1">
    <citation type="submission" date="2017-05" db="EMBL/GenBank/DDBJ databases">
        <authorList>
            <person name="Varghese N."/>
            <person name="Submissions S."/>
        </authorList>
    </citation>
    <scope>NUCLEOTIDE SEQUENCE [LARGE SCALE GENOMIC DNA]</scope>
    <source>
        <strain evidence="6 7">DSM 100094</strain>
    </source>
</reference>
<keyword evidence="3" id="KW-0804">Transcription</keyword>
<protein>
    <submittedName>
        <fullName evidence="6">Transcriptional regulator, MarR family with acetyltransferase activity</fullName>
    </submittedName>
</protein>
<dbReference type="GO" id="GO:0006950">
    <property type="term" value="P:response to stress"/>
    <property type="evidence" value="ECO:0007669"/>
    <property type="project" value="TreeGrafter"/>
</dbReference>
<keyword evidence="2" id="KW-0238">DNA-binding</keyword>
<dbReference type="InterPro" id="IPR000182">
    <property type="entry name" value="GNAT_dom"/>
</dbReference>
<dbReference type="CDD" id="cd04301">
    <property type="entry name" value="NAT_SF"/>
    <property type="match status" value="1"/>
</dbReference>
<dbReference type="EMBL" id="FXTK01000017">
    <property type="protein sequence ID" value="SMO90282.1"/>
    <property type="molecule type" value="Genomic_DNA"/>
</dbReference>
<dbReference type="InterPro" id="IPR036390">
    <property type="entry name" value="WH_DNA-bd_sf"/>
</dbReference>
<dbReference type="CDD" id="cd00090">
    <property type="entry name" value="HTH_ARSR"/>
    <property type="match status" value="1"/>
</dbReference>
<dbReference type="RefSeq" id="WP_221930450.1">
    <property type="nucleotide sequence ID" value="NZ_FXTK01000017.1"/>
</dbReference>
<organism evidence="6 7">
    <name type="scientific">Paracoccus laeviglucosivorans</name>
    <dbReference type="NCBI Taxonomy" id="1197861"/>
    <lineage>
        <taxon>Bacteria</taxon>
        <taxon>Pseudomonadati</taxon>
        <taxon>Pseudomonadota</taxon>
        <taxon>Alphaproteobacteria</taxon>
        <taxon>Rhodobacterales</taxon>
        <taxon>Paracoccaceae</taxon>
        <taxon>Paracoccus</taxon>
    </lineage>
</organism>
<keyword evidence="1" id="KW-0805">Transcription regulation</keyword>
<accession>A0A521F265</accession>
<keyword evidence="7" id="KW-1185">Reference proteome</keyword>
<evidence type="ECO:0000256" key="1">
    <source>
        <dbReference type="ARBA" id="ARBA00023015"/>
    </source>
</evidence>
<dbReference type="GO" id="GO:0003700">
    <property type="term" value="F:DNA-binding transcription factor activity"/>
    <property type="evidence" value="ECO:0007669"/>
    <property type="project" value="InterPro"/>
</dbReference>
<dbReference type="Pfam" id="PF12802">
    <property type="entry name" value="MarR_2"/>
    <property type="match status" value="1"/>
</dbReference>
<sequence length="318" mass="33933">MTMPVSSNTTISAIRSASRALVRELGFMNGSIAGTTLPPSSVHALIEVEGGSATAADLAARLRLDKSSVSRMLRKLVDAGLIEERPNPADGRAKILALTPSGKVSVAGIHDFAQRQVSDAIARLPVHQTGVVLQGLALYADALGGRSRTDERPQLSLVQGYQPGLIARITQLHIDFYAREHGFGQLFESRVAAGLAEFSNRLDRDCNRVWTVVHDGVISGSIAIDGEDLGGGKAHLRWFVVDQALHGAGAGRQLLAAAMAFVDGYGFAETHLDTFAGLDAARRLYERAGFALADEVVGAQWGTKVREQRFVRPAGRAT</sequence>
<dbReference type="InterPro" id="IPR039422">
    <property type="entry name" value="MarR/SlyA-like"/>
</dbReference>
<dbReference type="InterPro" id="IPR011991">
    <property type="entry name" value="ArsR-like_HTH"/>
</dbReference>
<dbReference type="SUPFAM" id="SSF46785">
    <property type="entry name" value="Winged helix' DNA-binding domain"/>
    <property type="match status" value="1"/>
</dbReference>
<dbReference type="SUPFAM" id="SSF55729">
    <property type="entry name" value="Acyl-CoA N-acyltransferases (Nat)"/>
    <property type="match status" value="1"/>
</dbReference>
<dbReference type="GO" id="GO:0003677">
    <property type="term" value="F:DNA binding"/>
    <property type="evidence" value="ECO:0007669"/>
    <property type="project" value="UniProtKB-KW"/>
</dbReference>
<dbReference type="SMART" id="SM00347">
    <property type="entry name" value="HTH_MARR"/>
    <property type="match status" value="1"/>
</dbReference>
<dbReference type="PROSITE" id="PS01117">
    <property type="entry name" value="HTH_MARR_1"/>
    <property type="match status" value="1"/>
</dbReference>
<proteinExistence type="predicted"/>
<dbReference type="PANTHER" id="PTHR33164:SF104">
    <property type="entry name" value="TRANSCRIPTIONAL REGULATORY PROTEIN"/>
    <property type="match status" value="1"/>
</dbReference>
<keyword evidence="6" id="KW-0808">Transferase</keyword>
<name>A0A521F265_9RHOB</name>
<dbReference type="InterPro" id="IPR023187">
    <property type="entry name" value="Tscrpt_reg_MarR-type_CS"/>
</dbReference>
<dbReference type="Gene3D" id="3.40.630.30">
    <property type="match status" value="1"/>
</dbReference>
<dbReference type="InterPro" id="IPR036388">
    <property type="entry name" value="WH-like_DNA-bd_sf"/>
</dbReference>
<evidence type="ECO:0000313" key="7">
    <source>
        <dbReference type="Proteomes" id="UP000319014"/>
    </source>
</evidence>
<dbReference type="Proteomes" id="UP000319014">
    <property type="component" value="Unassembled WGS sequence"/>
</dbReference>
<feature type="domain" description="HTH marR-type" evidence="4">
    <location>
        <begin position="7"/>
        <end position="141"/>
    </location>
</feature>
<dbReference type="PROSITE" id="PS51186">
    <property type="entry name" value="GNAT"/>
    <property type="match status" value="1"/>
</dbReference>
<evidence type="ECO:0000256" key="2">
    <source>
        <dbReference type="ARBA" id="ARBA00023125"/>
    </source>
</evidence>
<evidence type="ECO:0000313" key="6">
    <source>
        <dbReference type="EMBL" id="SMO90282.1"/>
    </source>
</evidence>
<gene>
    <name evidence="6" type="ORF">SAMN06265221_11763</name>
</gene>
<feature type="domain" description="N-acetyltransferase" evidence="5">
    <location>
        <begin position="156"/>
        <end position="312"/>
    </location>
</feature>
<dbReference type="PANTHER" id="PTHR33164">
    <property type="entry name" value="TRANSCRIPTIONAL REGULATOR, MARR FAMILY"/>
    <property type="match status" value="1"/>
</dbReference>
<dbReference type="Pfam" id="PF00583">
    <property type="entry name" value="Acetyltransf_1"/>
    <property type="match status" value="1"/>
</dbReference>